<feature type="compositionally biased region" description="Basic and acidic residues" evidence="9">
    <location>
        <begin position="699"/>
        <end position="712"/>
    </location>
</feature>
<keyword evidence="2" id="KW-0723">Serine/threonine-protein kinase</keyword>
<dbReference type="PANTHER" id="PTHR22967:SF57">
    <property type="entry name" value="AUXILIN, ISOFORM A-RELATED"/>
    <property type="match status" value="1"/>
</dbReference>
<accession>A0A8J4QGC3</accession>
<comment type="caution">
    <text evidence="11">The sequence shown here is derived from an EMBL/GenBank/DDBJ whole genome shotgun (WGS) entry which is preliminary data.</text>
</comment>
<feature type="compositionally biased region" description="Basic and acidic residues" evidence="9">
    <location>
        <begin position="528"/>
        <end position="551"/>
    </location>
</feature>
<proteinExistence type="predicted"/>
<feature type="region of interest" description="Disordered" evidence="9">
    <location>
        <begin position="475"/>
        <end position="559"/>
    </location>
</feature>
<evidence type="ECO:0000256" key="4">
    <source>
        <dbReference type="ARBA" id="ARBA00022741"/>
    </source>
</evidence>
<feature type="compositionally biased region" description="Polar residues" evidence="9">
    <location>
        <begin position="713"/>
        <end position="734"/>
    </location>
</feature>
<dbReference type="PROSITE" id="PS50011">
    <property type="entry name" value="PROTEIN_KINASE_DOM"/>
    <property type="match status" value="1"/>
</dbReference>
<evidence type="ECO:0000256" key="3">
    <source>
        <dbReference type="ARBA" id="ARBA00022679"/>
    </source>
</evidence>
<comment type="catalytic activity">
    <reaction evidence="8">
        <text>L-seryl-[protein] + ATP = O-phospho-L-seryl-[protein] + ADP + H(+)</text>
        <dbReference type="Rhea" id="RHEA:17989"/>
        <dbReference type="Rhea" id="RHEA-COMP:9863"/>
        <dbReference type="Rhea" id="RHEA-COMP:11604"/>
        <dbReference type="ChEBI" id="CHEBI:15378"/>
        <dbReference type="ChEBI" id="CHEBI:29999"/>
        <dbReference type="ChEBI" id="CHEBI:30616"/>
        <dbReference type="ChEBI" id="CHEBI:83421"/>
        <dbReference type="ChEBI" id="CHEBI:456216"/>
        <dbReference type="EC" id="2.7.11.1"/>
    </reaction>
</comment>
<gene>
    <name evidence="11" type="ORF">CMV_024004</name>
</gene>
<dbReference type="EMBL" id="JRKL02005608">
    <property type="protein sequence ID" value="KAF3950208.1"/>
    <property type="molecule type" value="Genomic_DNA"/>
</dbReference>
<evidence type="ECO:0000256" key="1">
    <source>
        <dbReference type="ARBA" id="ARBA00012513"/>
    </source>
</evidence>
<dbReference type="GO" id="GO:0005737">
    <property type="term" value="C:cytoplasm"/>
    <property type="evidence" value="ECO:0007669"/>
    <property type="project" value="TreeGrafter"/>
</dbReference>
<organism evidence="11 12">
    <name type="scientific">Castanea mollissima</name>
    <name type="common">Chinese chestnut</name>
    <dbReference type="NCBI Taxonomy" id="60419"/>
    <lineage>
        <taxon>Eukaryota</taxon>
        <taxon>Viridiplantae</taxon>
        <taxon>Streptophyta</taxon>
        <taxon>Embryophyta</taxon>
        <taxon>Tracheophyta</taxon>
        <taxon>Spermatophyta</taxon>
        <taxon>Magnoliopsida</taxon>
        <taxon>eudicotyledons</taxon>
        <taxon>Gunneridae</taxon>
        <taxon>Pentapetalae</taxon>
        <taxon>rosids</taxon>
        <taxon>fabids</taxon>
        <taxon>Fagales</taxon>
        <taxon>Fagaceae</taxon>
        <taxon>Castanea</taxon>
    </lineage>
</organism>
<feature type="compositionally biased region" description="Polar residues" evidence="9">
    <location>
        <begin position="648"/>
        <end position="663"/>
    </location>
</feature>
<feature type="region of interest" description="Disordered" evidence="9">
    <location>
        <begin position="394"/>
        <end position="457"/>
    </location>
</feature>
<dbReference type="EC" id="2.7.11.1" evidence="1"/>
<reference evidence="11" key="1">
    <citation type="submission" date="2020-03" db="EMBL/GenBank/DDBJ databases">
        <title>Castanea mollissima Vanexum genome sequencing.</title>
        <authorList>
            <person name="Staton M."/>
        </authorList>
    </citation>
    <scope>NUCLEOTIDE SEQUENCE</scope>
    <source>
        <tissue evidence="11">Leaf</tissue>
    </source>
</reference>
<keyword evidence="3" id="KW-0808">Transferase</keyword>
<keyword evidence="4" id="KW-0547">Nucleotide-binding</keyword>
<dbReference type="PANTHER" id="PTHR22967">
    <property type="entry name" value="SERINE/THREONINE PROTEIN KINASE"/>
    <property type="match status" value="1"/>
</dbReference>
<dbReference type="CDD" id="cd13985">
    <property type="entry name" value="STKc_GAK_like"/>
    <property type="match status" value="1"/>
</dbReference>
<evidence type="ECO:0000256" key="6">
    <source>
        <dbReference type="ARBA" id="ARBA00022840"/>
    </source>
</evidence>
<evidence type="ECO:0000256" key="8">
    <source>
        <dbReference type="ARBA" id="ARBA00048679"/>
    </source>
</evidence>
<feature type="compositionally biased region" description="Basic and acidic residues" evidence="9">
    <location>
        <begin position="475"/>
        <end position="497"/>
    </location>
</feature>
<comment type="catalytic activity">
    <reaction evidence="7">
        <text>L-threonyl-[protein] + ATP = O-phospho-L-threonyl-[protein] + ADP + H(+)</text>
        <dbReference type="Rhea" id="RHEA:46608"/>
        <dbReference type="Rhea" id="RHEA-COMP:11060"/>
        <dbReference type="Rhea" id="RHEA-COMP:11605"/>
        <dbReference type="ChEBI" id="CHEBI:15378"/>
        <dbReference type="ChEBI" id="CHEBI:30013"/>
        <dbReference type="ChEBI" id="CHEBI:30616"/>
        <dbReference type="ChEBI" id="CHEBI:61977"/>
        <dbReference type="ChEBI" id="CHEBI:456216"/>
        <dbReference type="EC" id="2.7.11.1"/>
    </reaction>
</comment>
<sequence length="787" mass="89156">MFGVEIIIRDEFQSELVVSYKRKKVEPIQVVVEGNWSIVFKWSRKKELEISKTTKLQLLLYFQHRILNHLQQQALLRDSYPILRVPFFVFIVSIMWRFKPFMQKEPVGLEGRSLDVGNLKINVRNAIAEGGFSCVYLARDLVNVSKQYALKHIIFNDEELEELVMKEISVLKSLKGHPNVVTLYAHTILDMGRTKEAFLVMEFCEKSLVNVLESRGSGFFDEKQVLSIFRDVCNAVFAMHCQSPPIAHRDLKAENLLLGSDGVWKLCDFGSTSTNHKRFEKPEEMGIEEDNIRKHTTPAYRAPEMWDLFRRELINEKVDIWALGCLLYRICYFKSAFDGESKLQILNGNYRIPELPIYGSSVTDLIKEMLQSSPDDRPDITQVWFRVNEQLPANLQKSLPDRPPEMKSTDIHEGIPKPAYKAHPVPRRSPPPPPSSGEQTRNTSQPSSRAGGGGEQLGAFWSSLHAKDSVVPEDITRPKFDEEPSTHGISKHDRFHPENLPLPRNTSPAKEADIQTYTVRKNTHGKSQKSEDGSSKDFEMTFSQKDKDRGTHWPKPTKVETTATFQDDTFNTFVAEFDTEKFGSTVSNSNSEKEEALEAEVARLKGQLKQTNLEKAEITSKFEKLSAICRSQRQEIQELKQALAARTPSPNKNVSKIQTSPATPLQKDKIEGTIWEPQQEKSDRNSVSPEPKQWQAFAEEPKPQKPLSKENPSKSVRTRNGQQTKQAAQGNTGFDSWGFGTESFSAAPSNSPQISKPISDGNNAQRFGEAKITETKPTSQPAGWAGF</sequence>
<feature type="domain" description="Protein kinase" evidence="10">
    <location>
        <begin position="121"/>
        <end position="391"/>
    </location>
</feature>
<dbReference type="SMART" id="SM00220">
    <property type="entry name" value="S_TKc"/>
    <property type="match status" value="1"/>
</dbReference>
<dbReference type="Gene3D" id="1.10.510.10">
    <property type="entry name" value="Transferase(Phosphotransferase) domain 1"/>
    <property type="match status" value="1"/>
</dbReference>
<dbReference type="InterPro" id="IPR008271">
    <property type="entry name" value="Ser/Thr_kinase_AS"/>
</dbReference>
<keyword evidence="12" id="KW-1185">Reference proteome</keyword>
<dbReference type="FunFam" id="1.10.510.10:FF:000349">
    <property type="entry name" value="probable serine/threonine-protein kinase DDB_G0280111"/>
    <property type="match status" value="1"/>
</dbReference>
<evidence type="ECO:0000313" key="11">
    <source>
        <dbReference type="EMBL" id="KAF3950208.1"/>
    </source>
</evidence>
<dbReference type="Pfam" id="PF00069">
    <property type="entry name" value="Pkinase"/>
    <property type="match status" value="1"/>
</dbReference>
<dbReference type="InterPro" id="IPR000719">
    <property type="entry name" value="Prot_kinase_dom"/>
</dbReference>
<dbReference type="InterPro" id="IPR011009">
    <property type="entry name" value="Kinase-like_dom_sf"/>
</dbReference>
<evidence type="ECO:0000256" key="5">
    <source>
        <dbReference type="ARBA" id="ARBA00022777"/>
    </source>
</evidence>
<evidence type="ECO:0000256" key="9">
    <source>
        <dbReference type="SAM" id="MobiDB-lite"/>
    </source>
</evidence>
<dbReference type="GO" id="GO:0004674">
    <property type="term" value="F:protein serine/threonine kinase activity"/>
    <property type="evidence" value="ECO:0007669"/>
    <property type="project" value="UniProtKB-KW"/>
</dbReference>
<dbReference type="OrthoDB" id="248923at2759"/>
<name>A0A8J4QGC3_9ROSI</name>
<dbReference type="Proteomes" id="UP000737018">
    <property type="component" value="Unassembled WGS sequence"/>
</dbReference>
<evidence type="ECO:0000256" key="7">
    <source>
        <dbReference type="ARBA" id="ARBA00047899"/>
    </source>
</evidence>
<dbReference type="GO" id="GO:0005524">
    <property type="term" value="F:ATP binding"/>
    <property type="evidence" value="ECO:0007669"/>
    <property type="project" value="UniProtKB-KW"/>
</dbReference>
<protein>
    <recommendedName>
        <fullName evidence="1">non-specific serine/threonine protein kinase</fullName>
        <ecNumber evidence="1">2.7.11.1</ecNumber>
    </recommendedName>
</protein>
<feature type="compositionally biased region" description="Polar residues" evidence="9">
    <location>
        <begin position="742"/>
        <end position="765"/>
    </location>
</feature>
<dbReference type="PROSITE" id="PS00108">
    <property type="entry name" value="PROTEIN_KINASE_ST"/>
    <property type="match status" value="1"/>
</dbReference>
<evidence type="ECO:0000259" key="10">
    <source>
        <dbReference type="PROSITE" id="PS50011"/>
    </source>
</evidence>
<evidence type="ECO:0000256" key="2">
    <source>
        <dbReference type="ARBA" id="ARBA00022527"/>
    </source>
</evidence>
<keyword evidence="5" id="KW-0418">Kinase</keyword>
<dbReference type="SUPFAM" id="SSF56112">
    <property type="entry name" value="Protein kinase-like (PK-like)"/>
    <property type="match status" value="1"/>
</dbReference>
<evidence type="ECO:0000313" key="12">
    <source>
        <dbReference type="Proteomes" id="UP000737018"/>
    </source>
</evidence>
<dbReference type="AlphaFoldDB" id="A0A8J4QGC3"/>
<feature type="region of interest" description="Disordered" evidence="9">
    <location>
        <begin position="640"/>
        <end position="787"/>
    </location>
</feature>
<feature type="compositionally biased region" description="Basic and acidic residues" evidence="9">
    <location>
        <begin position="399"/>
        <end position="415"/>
    </location>
</feature>
<feature type="compositionally biased region" description="Polar residues" evidence="9">
    <location>
        <begin position="437"/>
        <end position="448"/>
    </location>
</feature>
<keyword evidence="6" id="KW-0067">ATP-binding</keyword>